<name>A0A516H3A3_9PROT</name>
<evidence type="ECO:0000313" key="4">
    <source>
        <dbReference type="Proteomes" id="UP000317496"/>
    </source>
</evidence>
<dbReference type="InterPro" id="IPR032095">
    <property type="entry name" value="Sacchrp_dh-like_C"/>
</dbReference>
<evidence type="ECO:0000313" key="3">
    <source>
        <dbReference type="EMBL" id="QDO98254.1"/>
    </source>
</evidence>
<dbReference type="EMBL" id="CP041636">
    <property type="protein sequence ID" value="QDO98254.1"/>
    <property type="molecule type" value="Genomic_DNA"/>
</dbReference>
<dbReference type="InterPro" id="IPR005097">
    <property type="entry name" value="Sacchrp_dh_NADP-bd"/>
</dbReference>
<dbReference type="Gene3D" id="3.30.360.30">
    <property type="entry name" value="homospermidine synthase like"/>
    <property type="match status" value="1"/>
</dbReference>
<reference evidence="3 4" key="1">
    <citation type="submission" date="2019-07" db="EMBL/GenBank/DDBJ databases">
        <title>Genome sequencing for Ferrovibrio sp. K5.</title>
        <authorList>
            <person name="Park S.-J."/>
        </authorList>
    </citation>
    <scope>NUCLEOTIDE SEQUENCE [LARGE SCALE GENOMIC DNA]</scope>
    <source>
        <strain evidence="3 4">K5</strain>
    </source>
</reference>
<protein>
    <submittedName>
        <fullName evidence="3">Homospermidine synthase</fullName>
    </submittedName>
</protein>
<feature type="domain" description="Saccharopine dehydrogenase NADP binding" evidence="1">
    <location>
        <begin position="11"/>
        <end position="149"/>
    </location>
</feature>
<dbReference type="RefSeq" id="WP_144069235.1">
    <property type="nucleotide sequence ID" value="NZ_CP041636.1"/>
</dbReference>
<dbReference type="Gene3D" id="3.40.50.720">
    <property type="entry name" value="NAD(P)-binding Rossmann-like Domain"/>
    <property type="match status" value="1"/>
</dbReference>
<dbReference type="InterPro" id="IPR023181">
    <property type="entry name" value="Homospermid_syn-like_C"/>
</dbReference>
<organism evidence="3 4">
    <name type="scientific">Ferrovibrio terrae</name>
    <dbReference type="NCBI Taxonomy" id="2594003"/>
    <lineage>
        <taxon>Bacteria</taxon>
        <taxon>Pseudomonadati</taxon>
        <taxon>Pseudomonadota</taxon>
        <taxon>Alphaproteobacteria</taxon>
        <taxon>Rhodospirillales</taxon>
        <taxon>Rhodospirillaceae</taxon>
        <taxon>Ferrovibrio</taxon>
    </lineage>
</organism>
<evidence type="ECO:0000259" key="2">
    <source>
        <dbReference type="Pfam" id="PF16653"/>
    </source>
</evidence>
<feature type="domain" description="Saccharopine dehydrogenase-like C-terminal" evidence="2">
    <location>
        <begin position="153"/>
        <end position="436"/>
    </location>
</feature>
<dbReference type="AlphaFoldDB" id="A0A516H3A3"/>
<keyword evidence="4" id="KW-1185">Reference proteome</keyword>
<proteinExistence type="predicted"/>
<dbReference type="Pfam" id="PF16653">
    <property type="entry name" value="Sacchrp_dh_C"/>
    <property type="match status" value="1"/>
</dbReference>
<evidence type="ECO:0000259" key="1">
    <source>
        <dbReference type="Pfam" id="PF03435"/>
    </source>
</evidence>
<dbReference type="KEGG" id="fer:FNB15_13665"/>
<dbReference type="OrthoDB" id="9767495at2"/>
<dbReference type="Pfam" id="PF03435">
    <property type="entry name" value="Sacchrp_dh_NADP"/>
    <property type="match status" value="1"/>
</dbReference>
<dbReference type="Proteomes" id="UP000317496">
    <property type="component" value="Chromosome"/>
</dbReference>
<accession>A0A516H3A3</accession>
<sequence>MKHVSFSGRLVMVGFGSIGQGVLPLILRHIDMPSDKITIVTAEERGHDVADEYKIRFEKIALTRDNYRQVLQPMLGKGDYLLNLSVDVSSVALIELAQELGAMYLDTCIEPWAGGYTDPGKTPSQRSNYALRDSARTLIEKYKGGPTAVLTHGANPGLVSHFVKDAMLQIARDTGVTATVPKDRTGWGALAKELGVKVIHIAERDTQVSNTPKARDEFVNTWSIDGFVGEGCQPAELGWGSHEKQLPEDGRRHDFGCDAAIYLLRPGASTKVRTWTPLEGPFHGFLITHNEAISIADYYSVTQGDKVAYRPTVHYAYHPCDDAVLSVHEVAGKNWDMQSRKRLMMDEITSGMDELGVLLMGHKKGAYWYGSRLTIEQARKLAPHNNATSLQVTVAVLAGLVWAMENPNRGLIEADELDHARIMDVCRPYLGEMAGEYSDWTPLQDRENLFPEDIDRDDPWQFKNFRVV</sequence>
<gene>
    <name evidence="3" type="ORF">FNB15_13665</name>
</gene>